<evidence type="ECO:0000313" key="3">
    <source>
        <dbReference type="Proteomes" id="UP001189429"/>
    </source>
</evidence>
<keyword evidence="3" id="KW-1185">Reference proteome</keyword>
<evidence type="ECO:0000313" key="2">
    <source>
        <dbReference type="EMBL" id="CAK0864962.1"/>
    </source>
</evidence>
<sequence>MLTRGLIAATALALVAAERADRSETFALAADWEARDLVVQAQSKGGNGTAADTSATSSADTSAFPYSAVTDFLGDDSKGLVKEGVDVAAHLSGELNTHAGQAVGKADEYSDLLRQLHAGNDLVVATVHDFKTAVGEHAKGKLQESVSEVNSAAEGGGASVGVKEVKSEDIMPSTKMTSEGVEEFVAAQFGLQSITFKEGTGELSDESQARVTEEFAKPLERAKGKAGPGAKFLFCIFYSTTAGADNVKEGLMAERGGNLEKIIKKHADEILGGDSYKVGGKFEGYESDRLGAIVYKVAKGGQEAPACSPKDAEIAEPCAQLRTKTPVGASIADRRQ</sequence>
<feature type="chain" id="PRO_5046845754" evidence="1">
    <location>
        <begin position="18"/>
        <end position="336"/>
    </location>
</feature>
<dbReference type="EMBL" id="CAUYUJ010016410">
    <property type="protein sequence ID" value="CAK0864962.1"/>
    <property type="molecule type" value="Genomic_DNA"/>
</dbReference>
<feature type="signal peptide" evidence="1">
    <location>
        <begin position="1"/>
        <end position="17"/>
    </location>
</feature>
<proteinExistence type="predicted"/>
<name>A0ABN9UXP4_9DINO</name>
<accession>A0ABN9UXP4</accession>
<feature type="non-terminal residue" evidence="2">
    <location>
        <position position="336"/>
    </location>
</feature>
<protein>
    <submittedName>
        <fullName evidence="2">Uncharacterized protein</fullName>
    </submittedName>
</protein>
<keyword evidence="1" id="KW-0732">Signal</keyword>
<dbReference type="Proteomes" id="UP001189429">
    <property type="component" value="Unassembled WGS sequence"/>
</dbReference>
<organism evidence="2 3">
    <name type="scientific">Prorocentrum cordatum</name>
    <dbReference type="NCBI Taxonomy" id="2364126"/>
    <lineage>
        <taxon>Eukaryota</taxon>
        <taxon>Sar</taxon>
        <taxon>Alveolata</taxon>
        <taxon>Dinophyceae</taxon>
        <taxon>Prorocentrales</taxon>
        <taxon>Prorocentraceae</taxon>
        <taxon>Prorocentrum</taxon>
    </lineage>
</organism>
<evidence type="ECO:0000256" key="1">
    <source>
        <dbReference type="SAM" id="SignalP"/>
    </source>
</evidence>
<comment type="caution">
    <text evidence="2">The sequence shown here is derived from an EMBL/GenBank/DDBJ whole genome shotgun (WGS) entry which is preliminary data.</text>
</comment>
<reference evidence="2" key="1">
    <citation type="submission" date="2023-10" db="EMBL/GenBank/DDBJ databases">
        <authorList>
            <person name="Chen Y."/>
            <person name="Shah S."/>
            <person name="Dougan E. K."/>
            <person name="Thang M."/>
            <person name="Chan C."/>
        </authorList>
    </citation>
    <scope>NUCLEOTIDE SEQUENCE [LARGE SCALE GENOMIC DNA]</scope>
</reference>
<gene>
    <name evidence="2" type="ORF">PCOR1329_LOCUS52656</name>
</gene>